<keyword evidence="2" id="KW-1185">Reference proteome</keyword>
<reference evidence="2" key="1">
    <citation type="submission" date="2014-11" db="EMBL/GenBank/DDBJ databases">
        <title>Genome sequencing of Roseivirga sp. D-25.</title>
        <authorList>
            <person name="Selvaratnam C."/>
            <person name="Thevarajoo S."/>
            <person name="Goh K.M."/>
            <person name="Eee R."/>
            <person name="Chan K.-G."/>
            <person name="Chong C.S."/>
        </authorList>
    </citation>
    <scope>NUCLEOTIDE SEQUENCE [LARGE SCALE GENOMIC DNA]</scope>
    <source>
        <strain evidence="2">D-25</strain>
    </source>
</reference>
<organism evidence="1 2">
    <name type="scientific">Roseivirga seohaensis subsp. aquiponti</name>
    <dbReference type="NCBI Taxonomy" id="1566026"/>
    <lineage>
        <taxon>Bacteria</taxon>
        <taxon>Pseudomonadati</taxon>
        <taxon>Bacteroidota</taxon>
        <taxon>Cytophagia</taxon>
        <taxon>Cytophagales</taxon>
        <taxon>Roseivirgaceae</taxon>
        <taxon>Roseivirga</taxon>
    </lineage>
</organism>
<protein>
    <submittedName>
        <fullName evidence="1">Uncharacterized protein</fullName>
    </submittedName>
</protein>
<dbReference type="RefSeq" id="WP_053222257.1">
    <property type="nucleotide sequence ID" value="NZ_JSVA01000004.1"/>
</dbReference>
<gene>
    <name evidence="1" type="ORF">OB69_03260</name>
</gene>
<dbReference type="Proteomes" id="UP000036908">
    <property type="component" value="Unassembled WGS sequence"/>
</dbReference>
<dbReference type="OrthoDB" id="9782650at2"/>
<dbReference type="EMBL" id="JSVA01000004">
    <property type="protein sequence ID" value="KOF04029.1"/>
    <property type="molecule type" value="Genomic_DNA"/>
</dbReference>
<dbReference type="AlphaFoldDB" id="A0A0L8ANW6"/>
<comment type="caution">
    <text evidence="1">The sequence shown here is derived from an EMBL/GenBank/DDBJ whole genome shotgun (WGS) entry which is preliminary data.</text>
</comment>
<sequence length="282" mass="30551">MRNIYLLIILLCLNLNSYAGGGWPQPKGKGYFKLGYYGIVSSNYYSPNGNILDISTAGIHIANFYGEYGLTKRLTGIAYVPFFSRATLNEQKSARTGNVISEGDAVNSFGDTDLGFKYGIIVDKPIVVSASVMFGIPLGNSMGGRTEVLQTGDGEFNQMLGIEASRGLNKGKSWVSTLIAFNNRSESFSDEFRVGIELGTKLGDKWLANVKVLSVNSLNNGNDFETPSNGIFSNNIEYLAITPELAYQWNDKWGISSAIGFAASGKRVLASPSASFGVFFNL</sequence>
<name>A0A0L8ANW6_9BACT</name>
<evidence type="ECO:0000313" key="1">
    <source>
        <dbReference type="EMBL" id="KOF04029.1"/>
    </source>
</evidence>
<accession>A0A0L8ANW6</accession>
<dbReference type="PATRIC" id="fig|1566026.4.peg.2421"/>
<evidence type="ECO:0000313" key="2">
    <source>
        <dbReference type="Proteomes" id="UP000036908"/>
    </source>
</evidence>
<proteinExistence type="predicted"/>